<evidence type="ECO:0000313" key="3">
    <source>
        <dbReference type="EMBL" id="SDE35170.1"/>
    </source>
</evidence>
<dbReference type="InterPro" id="IPR001763">
    <property type="entry name" value="Rhodanese-like_dom"/>
</dbReference>
<dbReference type="PANTHER" id="PTHR43031">
    <property type="entry name" value="FAD-DEPENDENT OXIDOREDUCTASE"/>
    <property type="match status" value="1"/>
</dbReference>
<dbReference type="InterPro" id="IPR036873">
    <property type="entry name" value="Rhodanese-like_dom_sf"/>
</dbReference>
<sequence length="203" mass="21643">MHPLFDNATPHPAGYRDVDVGQLAACLPSELTLVDVREAAELDGILGHVAGIRHAPLATVPDVVDAWPRDTDVVLLCRSGARSARAATGLVTLGFTRVMNLRGGMLAWNTARLPVVRPVPHALPTLSTVRDGLLDGLHRALTPPPHEGPTVPPLTSPSREALTAVLDALQAARPTDVRDTAAFEHLLRTCRDLLAVARAEGER</sequence>
<dbReference type="CDD" id="cd00158">
    <property type="entry name" value="RHOD"/>
    <property type="match status" value="1"/>
</dbReference>
<dbReference type="Proteomes" id="UP000321224">
    <property type="component" value="Unassembled WGS sequence"/>
</dbReference>
<evidence type="ECO:0000313" key="2">
    <source>
        <dbReference type="EMBL" id="GEL69267.1"/>
    </source>
</evidence>
<feature type="domain" description="Rhodanese" evidence="1">
    <location>
        <begin position="27"/>
        <end position="117"/>
    </location>
</feature>
<dbReference type="SUPFAM" id="SSF52821">
    <property type="entry name" value="Rhodanese/Cell cycle control phosphatase"/>
    <property type="match status" value="1"/>
</dbReference>
<proteinExistence type="predicted"/>
<dbReference type="Pfam" id="PF00581">
    <property type="entry name" value="Rhodanese"/>
    <property type="match status" value="1"/>
</dbReference>
<name>A0A511H6W6_9BACT</name>
<dbReference type="PROSITE" id="PS50206">
    <property type="entry name" value="RHODANESE_3"/>
    <property type="match status" value="1"/>
</dbReference>
<dbReference type="EMBL" id="BJVY01000004">
    <property type="protein sequence ID" value="GEL69267.1"/>
    <property type="molecule type" value="Genomic_DNA"/>
</dbReference>
<reference evidence="2 5" key="2">
    <citation type="submission" date="2019-07" db="EMBL/GenBank/DDBJ databases">
        <title>Whole genome shotgun sequence of Myxococcus virescens NBRC 100334.</title>
        <authorList>
            <person name="Hosoyama A."/>
            <person name="Uohara A."/>
            <person name="Ohji S."/>
            <person name="Ichikawa N."/>
        </authorList>
    </citation>
    <scope>NUCLEOTIDE SEQUENCE [LARGE SCALE GENOMIC DNA]</scope>
    <source>
        <strain evidence="2 5">NBRC 100334</strain>
    </source>
</reference>
<evidence type="ECO:0000313" key="4">
    <source>
        <dbReference type="Proteomes" id="UP000198717"/>
    </source>
</evidence>
<protein>
    <submittedName>
        <fullName evidence="3">Rhodanese-related sulfurtransferase</fullName>
    </submittedName>
</protein>
<comment type="caution">
    <text evidence="2">The sequence shown here is derived from an EMBL/GenBank/DDBJ whole genome shotgun (WGS) entry which is preliminary data.</text>
</comment>
<dbReference type="Gene3D" id="3.40.250.10">
    <property type="entry name" value="Rhodanese-like domain"/>
    <property type="match status" value="1"/>
</dbReference>
<organism evidence="2 5">
    <name type="scientific">Myxococcus virescens</name>
    <dbReference type="NCBI Taxonomy" id="83456"/>
    <lineage>
        <taxon>Bacteria</taxon>
        <taxon>Pseudomonadati</taxon>
        <taxon>Myxococcota</taxon>
        <taxon>Myxococcia</taxon>
        <taxon>Myxococcales</taxon>
        <taxon>Cystobacterineae</taxon>
        <taxon>Myxococcaceae</taxon>
        <taxon>Myxococcus</taxon>
    </lineage>
</organism>
<dbReference type="PANTHER" id="PTHR43031:SF1">
    <property type="entry name" value="PYRIDINE NUCLEOTIDE-DISULPHIDE OXIDOREDUCTASE"/>
    <property type="match status" value="1"/>
</dbReference>
<dbReference type="EMBL" id="FNAJ01000006">
    <property type="protein sequence ID" value="SDE35170.1"/>
    <property type="molecule type" value="Genomic_DNA"/>
</dbReference>
<keyword evidence="4" id="KW-1185">Reference proteome</keyword>
<dbReference type="InterPro" id="IPR050229">
    <property type="entry name" value="GlpE_sulfurtransferase"/>
</dbReference>
<dbReference type="RefSeq" id="WP_090490998.1">
    <property type="nucleotide sequence ID" value="NZ_BJVY01000004.1"/>
</dbReference>
<dbReference type="AlphaFoldDB" id="A0A511H6W6"/>
<gene>
    <name evidence="2" type="ORF">MVI01_10510</name>
    <name evidence="3" type="ORF">SAMN04488504_106119</name>
</gene>
<reference evidence="3 4" key="1">
    <citation type="submission" date="2016-10" db="EMBL/GenBank/DDBJ databases">
        <authorList>
            <person name="Varghese N."/>
            <person name="Submissions S."/>
        </authorList>
    </citation>
    <scope>NUCLEOTIDE SEQUENCE [LARGE SCALE GENOMIC DNA]</scope>
    <source>
        <strain evidence="3 4">DSM 2260</strain>
    </source>
</reference>
<evidence type="ECO:0000313" key="5">
    <source>
        <dbReference type="Proteomes" id="UP000321224"/>
    </source>
</evidence>
<dbReference type="Proteomes" id="UP000198717">
    <property type="component" value="Unassembled WGS sequence"/>
</dbReference>
<evidence type="ECO:0000259" key="1">
    <source>
        <dbReference type="PROSITE" id="PS50206"/>
    </source>
</evidence>
<dbReference type="SMART" id="SM00450">
    <property type="entry name" value="RHOD"/>
    <property type="match status" value="1"/>
</dbReference>
<accession>A0A511H6W6</accession>